<accession>A0A7W5ZMT2</accession>
<protein>
    <recommendedName>
        <fullName evidence="1">Cytochrome C Planctomycete-type domain-containing protein</fullName>
    </recommendedName>
</protein>
<feature type="domain" description="Cytochrome C Planctomycete-type" evidence="1">
    <location>
        <begin position="85"/>
        <end position="134"/>
    </location>
</feature>
<dbReference type="AlphaFoldDB" id="A0A7W5ZMT2"/>
<name>A0A7W5ZMT2_9BACT</name>
<dbReference type="Pfam" id="PF07635">
    <property type="entry name" value="PSCyt1"/>
    <property type="match status" value="1"/>
</dbReference>
<dbReference type="Proteomes" id="UP000541352">
    <property type="component" value="Unassembled WGS sequence"/>
</dbReference>
<sequence length="255" mass="26921">MRAFINAFFFAILMGLLGGCLYEKGGPLPSDTSTSGGSDTNGGGGSTAALDSLPCGAPTTTNAQNQVCFNTAILPLFLANCATSGCHDSKTAEEGYDLTSYEKIVRKGITAGNAKKSKLYQVIIDTSRERMPPPPNAPMSSDKIQLIASWIDQGAKNITCETSGSTNSTQVASYSKHLVPIFDYYCTGCHNSTTQSGNINLTGYANVQTLAKNGKLYGAITHASGYQPMPSSSLKLSDCQIGLVKKWIDSGMLNN</sequence>
<proteinExistence type="predicted"/>
<evidence type="ECO:0000313" key="3">
    <source>
        <dbReference type="Proteomes" id="UP000541352"/>
    </source>
</evidence>
<dbReference type="PROSITE" id="PS51257">
    <property type="entry name" value="PROKAR_LIPOPROTEIN"/>
    <property type="match status" value="1"/>
</dbReference>
<dbReference type="InterPro" id="IPR011429">
    <property type="entry name" value="Cyt_c_Planctomycete-type"/>
</dbReference>
<dbReference type="EMBL" id="JACIBY010000007">
    <property type="protein sequence ID" value="MBB3839575.1"/>
    <property type="molecule type" value="Genomic_DNA"/>
</dbReference>
<keyword evidence="3" id="KW-1185">Reference proteome</keyword>
<evidence type="ECO:0000259" key="1">
    <source>
        <dbReference type="Pfam" id="PF07635"/>
    </source>
</evidence>
<organism evidence="2 3">
    <name type="scientific">Runella defluvii</name>
    <dbReference type="NCBI Taxonomy" id="370973"/>
    <lineage>
        <taxon>Bacteria</taxon>
        <taxon>Pseudomonadati</taxon>
        <taxon>Bacteroidota</taxon>
        <taxon>Cytophagia</taxon>
        <taxon>Cytophagales</taxon>
        <taxon>Spirosomataceae</taxon>
        <taxon>Runella</taxon>
    </lineage>
</organism>
<dbReference type="RefSeq" id="WP_183975968.1">
    <property type="nucleotide sequence ID" value="NZ_JACIBY010000007.1"/>
</dbReference>
<gene>
    <name evidence="2" type="ORF">FHS57_003584</name>
</gene>
<dbReference type="PANTHER" id="PTHR35889:SF3">
    <property type="entry name" value="F-BOX DOMAIN-CONTAINING PROTEIN"/>
    <property type="match status" value="1"/>
</dbReference>
<evidence type="ECO:0000313" key="2">
    <source>
        <dbReference type="EMBL" id="MBB3839575.1"/>
    </source>
</evidence>
<reference evidence="2 3" key="1">
    <citation type="submission" date="2020-08" db="EMBL/GenBank/DDBJ databases">
        <title>Genomic Encyclopedia of Type Strains, Phase IV (KMG-IV): sequencing the most valuable type-strain genomes for metagenomic binning, comparative biology and taxonomic classification.</title>
        <authorList>
            <person name="Goeker M."/>
        </authorList>
    </citation>
    <scope>NUCLEOTIDE SEQUENCE [LARGE SCALE GENOMIC DNA]</scope>
    <source>
        <strain evidence="2 3">DSM 17976</strain>
    </source>
</reference>
<dbReference type="PANTHER" id="PTHR35889">
    <property type="entry name" value="CYCLOINULO-OLIGOSACCHARIDE FRUCTANOTRANSFERASE-RELATED"/>
    <property type="match status" value="1"/>
</dbReference>
<comment type="caution">
    <text evidence="2">The sequence shown here is derived from an EMBL/GenBank/DDBJ whole genome shotgun (WGS) entry which is preliminary data.</text>
</comment>